<accession>A0A8S3S9R0</accession>
<evidence type="ECO:0000313" key="1">
    <source>
        <dbReference type="EMBL" id="CAG2217118.1"/>
    </source>
</evidence>
<keyword evidence="2" id="KW-1185">Reference proteome</keyword>
<gene>
    <name evidence="1" type="ORF">MEDL_30788</name>
</gene>
<name>A0A8S3S9R0_MYTED</name>
<reference evidence="1" key="1">
    <citation type="submission" date="2021-03" db="EMBL/GenBank/DDBJ databases">
        <authorList>
            <person name="Bekaert M."/>
        </authorList>
    </citation>
    <scope>NUCLEOTIDE SEQUENCE</scope>
</reference>
<dbReference type="Proteomes" id="UP000683360">
    <property type="component" value="Unassembled WGS sequence"/>
</dbReference>
<dbReference type="OrthoDB" id="5980153at2759"/>
<dbReference type="EMBL" id="CAJPWZ010001503">
    <property type="protein sequence ID" value="CAG2217118.1"/>
    <property type="molecule type" value="Genomic_DNA"/>
</dbReference>
<sequence length="341" mass="39705">MPTPRPAKVIKSIVKTKIETNEVNIGIKIAPKDFMLTQINADGRLTESISKIYGRKIPLKDIISREIERLNTAGVMRFRSNEAYDQLSLIEITEICKEYHIDMNNFSKAEVIDVIKKLERTRKWKMWHDHLGYIKPYIHVLHGFLLYDPENFLTDDEFLAKGDYQSEVGDINGISTSSASRIIHRLESRKISENQQKAVQSKCLIDHAEEESNNIDIEIKKYLLYLSKQSKEIIDTINNLLPLEGNRFHLGKINYLFVKHFNIETLFHSCFTLFEHTVTDVSIVPRIVHDKLNTELSRSLNLPTEEEMTTIFQEIEQFETNDLNSIYIEKDSDEELDEDDI</sequence>
<comment type="caution">
    <text evidence="1">The sequence shown here is derived from an EMBL/GenBank/DDBJ whole genome shotgun (WGS) entry which is preliminary data.</text>
</comment>
<evidence type="ECO:0000313" key="2">
    <source>
        <dbReference type="Proteomes" id="UP000683360"/>
    </source>
</evidence>
<organism evidence="1 2">
    <name type="scientific">Mytilus edulis</name>
    <name type="common">Blue mussel</name>
    <dbReference type="NCBI Taxonomy" id="6550"/>
    <lineage>
        <taxon>Eukaryota</taxon>
        <taxon>Metazoa</taxon>
        <taxon>Spiralia</taxon>
        <taxon>Lophotrochozoa</taxon>
        <taxon>Mollusca</taxon>
        <taxon>Bivalvia</taxon>
        <taxon>Autobranchia</taxon>
        <taxon>Pteriomorphia</taxon>
        <taxon>Mytilida</taxon>
        <taxon>Mytiloidea</taxon>
        <taxon>Mytilidae</taxon>
        <taxon>Mytilinae</taxon>
        <taxon>Mytilus</taxon>
    </lineage>
</organism>
<dbReference type="AlphaFoldDB" id="A0A8S3S9R0"/>
<proteinExistence type="predicted"/>
<protein>
    <submittedName>
        <fullName evidence="1">Uncharacterized protein</fullName>
    </submittedName>
</protein>